<dbReference type="AlphaFoldDB" id="A0A931GVA3"/>
<organism evidence="3 4">
    <name type="scientific">Panacibacter microcysteis</name>
    <dbReference type="NCBI Taxonomy" id="2793269"/>
    <lineage>
        <taxon>Bacteria</taxon>
        <taxon>Pseudomonadati</taxon>
        <taxon>Bacteroidota</taxon>
        <taxon>Chitinophagia</taxon>
        <taxon>Chitinophagales</taxon>
        <taxon>Chitinophagaceae</taxon>
        <taxon>Panacibacter</taxon>
    </lineage>
</organism>
<evidence type="ECO:0000313" key="4">
    <source>
        <dbReference type="Proteomes" id="UP000628448"/>
    </source>
</evidence>
<dbReference type="Proteomes" id="UP000628448">
    <property type="component" value="Unassembled WGS sequence"/>
</dbReference>
<proteinExistence type="predicted"/>
<evidence type="ECO:0008006" key="5">
    <source>
        <dbReference type="Google" id="ProtNLM"/>
    </source>
</evidence>
<keyword evidence="4" id="KW-1185">Reference proteome</keyword>
<keyword evidence="2" id="KW-0732">Signal</keyword>
<dbReference type="InterPro" id="IPR046535">
    <property type="entry name" value="DUF6600"/>
</dbReference>
<gene>
    <name evidence="3" type="ORF">I5907_15205</name>
</gene>
<reference evidence="3" key="1">
    <citation type="submission" date="2020-11" db="EMBL/GenBank/DDBJ databases">
        <title>Bacterial whole genome sequence for Panacibacter sp. DH6.</title>
        <authorList>
            <person name="Le V."/>
            <person name="Ko S."/>
            <person name="Ahn C.-Y."/>
            <person name="Oh H.-M."/>
        </authorList>
    </citation>
    <scope>NUCLEOTIDE SEQUENCE</scope>
    <source>
        <strain evidence="3">DH6</strain>
    </source>
</reference>
<evidence type="ECO:0000256" key="1">
    <source>
        <dbReference type="SAM" id="MobiDB-lite"/>
    </source>
</evidence>
<evidence type="ECO:0000256" key="2">
    <source>
        <dbReference type="SAM" id="SignalP"/>
    </source>
</evidence>
<protein>
    <recommendedName>
        <fullName evidence="5">YXWGXW repeat-containing protein</fullName>
    </recommendedName>
</protein>
<feature type="compositionally biased region" description="Basic residues" evidence="1">
    <location>
        <begin position="287"/>
        <end position="301"/>
    </location>
</feature>
<feature type="chain" id="PRO_5037554484" description="YXWGXW repeat-containing protein" evidence="2">
    <location>
        <begin position="26"/>
        <end position="315"/>
    </location>
</feature>
<comment type="caution">
    <text evidence="3">The sequence shown here is derived from an EMBL/GenBank/DDBJ whole genome shotgun (WGS) entry which is preliminary data.</text>
</comment>
<accession>A0A931GVA3</accession>
<feature type="compositionally biased region" description="Basic and acidic residues" evidence="1">
    <location>
        <begin position="253"/>
        <end position="286"/>
    </location>
</feature>
<sequence length="315" mass="36436">MRTAIRFLLAGIICFSGLLYSNKSASQQVSATVSFSVFHDNLQSYGRWRAHPKYGDVWIYGQAGFTPYSTDGHWVYSQYGWTWVSDYPWGWATFHYGRWAYEPSYGWFWVPGSEWAPAWVSWRTGGDYYGWAPLGPGLSINVGVNSIPANRWVFMPRRYITDPRPNRYYVSNTKNVTIIRNTTIINNTNVNRVSNRNVTFNSGPRREDVERDTKVKVNVMNVNNSSRPGKVEIDNSKKTVNIYKPDIDEKTVNKKVVRNESNDNDKPDIDNENRKPVVKKQQENKPRPKPQVKPKPQPKPKPKPDDRPGKSRKEK</sequence>
<feature type="signal peptide" evidence="2">
    <location>
        <begin position="1"/>
        <end position="25"/>
    </location>
</feature>
<dbReference type="EMBL" id="JADWYR010000002">
    <property type="protein sequence ID" value="MBG9377591.1"/>
    <property type="molecule type" value="Genomic_DNA"/>
</dbReference>
<evidence type="ECO:0000313" key="3">
    <source>
        <dbReference type="EMBL" id="MBG9377591.1"/>
    </source>
</evidence>
<dbReference type="Pfam" id="PF20245">
    <property type="entry name" value="DUF6600"/>
    <property type="match status" value="1"/>
</dbReference>
<name>A0A931GVA3_9BACT</name>
<feature type="compositionally biased region" description="Basic and acidic residues" evidence="1">
    <location>
        <begin position="302"/>
        <end position="315"/>
    </location>
</feature>
<dbReference type="RefSeq" id="WP_196991666.1">
    <property type="nucleotide sequence ID" value="NZ_JADWYR010000002.1"/>
</dbReference>
<feature type="region of interest" description="Disordered" evidence="1">
    <location>
        <begin position="253"/>
        <end position="315"/>
    </location>
</feature>